<dbReference type="Proteomes" id="UP000001947">
    <property type="component" value="Chromosome"/>
</dbReference>
<dbReference type="OrthoDB" id="7068201at2"/>
<reference evidence="2 3" key="1">
    <citation type="journal article" date="2008" name="PLoS Genet.">
        <title>Complete genome sequence of the complex carbohydrate-degrading marine bacterium, Saccharophagus degradans strain 2-40 T.</title>
        <authorList>
            <person name="Weiner R.M."/>
            <person name="Taylor L.E.II."/>
            <person name="Henrissat B."/>
            <person name="Hauser L."/>
            <person name="Land M."/>
            <person name="Coutinho P.M."/>
            <person name="Rancurel C."/>
            <person name="Saunders E.H."/>
            <person name="Longmire A.G."/>
            <person name="Zhang H."/>
            <person name="Bayer E.A."/>
            <person name="Gilbert H.J."/>
            <person name="Larimer F."/>
            <person name="Zhulin I.B."/>
            <person name="Ekborg N.A."/>
            <person name="Lamed R."/>
            <person name="Richardson P.M."/>
            <person name="Borovok I."/>
            <person name="Hutcheson S."/>
        </authorList>
    </citation>
    <scope>NUCLEOTIDE SEQUENCE [LARGE SCALE GENOMIC DNA]</scope>
    <source>
        <strain evidence="3">2-40 / ATCC 43961 / DSM 17024</strain>
    </source>
</reference>
<feature type="transmembrane region" description="Helical" evidence="1">
    <location>
        <begin position="6"/>
        <end position="25"/>
    </location>
</feature>
<accession>Q21PS5</accession>
<protein>
    <recommendedName>
        <fullName evidence="4">DUF2909 domain-containing protein</fullName>
    </recommendedName>
</protein>
<keyword evidence="1" id="KW-0812">Transmembrane</keyword>
<dbReference type="GeneID" id="98611760"/>
<evidence type="ECO:0000313" key="2">
    <source>
        <dbReference type="EMBL" id="ABD79304.1"/>
    </source>
</evidence>
<dbReference type="Pfam" id="PF11137">
    <property type="entry name" value="DUF2909"/>
    <property type="match status" value="1"/>
</dbReference>
<gene>
    <name evidence="2" type="ordered locus">Sde_0040</name>
</gene>
<dbReference type="RefSeq" id="WP_011466528.1">
    <property type="nucleotide sequence ID" value="NC_007912.1"/>
</dbReference>
<evidence type="ECO:0000313" key="3">
    <source>
        <dbReference type="Proteomes" id="UP000001947"/>
    </source>
</evidence>
<keyword evidence="1" id="KW-0472">Membrane</keyword>
<feature type="transmembrane region" description="Helical" evidence="1">
    <location>
        <begin position="37"/>
        <end position="60"/>
    </location>
</feature>
<dbReference type="eggNOG" id="ENOG50334B6">
    <property type="taxonomic scope" value="Bacteria"/>
</dbReference>
<evidence type="ECO:0000256" key="1">
    <source>
        <dbReference type="SAM" id="Phobius"/>
    </source>
</evidence>
<organism evidence="2 3">
    <name type="scientific">Saccharophagus degradans (strain 2-40 / ATCC 43961 / DSM 17024)</name>
    <dbReference type="NCBI Taxonomy" id="203122"/>
    <lineage>
        <taxon>Bacteria</taxon>
        <taxon>Pseudomonadati</taxon>
        <taxon>Pseudomonadota</taxon>
        <taxon>Gammaproteobacteria</taxon>
        <taxon>Cellvibrionales</taxon>
        <taxon>Cellvibrionaceae</taxon>
        <taxon>Saccharophagus</taxon>
    </lineage>
</organism>
<dbReference type="KEGG" id="sde:Sde_0040"/>
<keyword evidence="3" id="KW-1185">Reference proteome</keyword>
<dbReference type="InterPro" id="IPR021313">
    <property type="entry name" value="DUF2909"/>
</dbReference>
<dbReference type="STRING" id="203122.Sde_0040"/>
<evidence type="ECO:0008006" key="4">
    <source>
        <dbReference type="Google" id="ProtNLM"/>
    </source>
</evidence>
<sequence>MIIKFIIGALFVAMVASLFTSFTFLRKDFDEPSSKRTLYALGVRVTIAVALLATIAFGFYSGKLQSKAPWDYAERITPQESN</sequence>
<dbReference type="HOGENOM" id="CLU_162755_1_1_6"/>
<dbReference type="AlphaFoldDB" id="Q21PS5"/>
<dbReference type="EMBL" id="CP000282">
    <property type="protein sequence ID" value="ABD79304.1"/>
    <property type="molecule type" value="Genomic_DNA"/>
</dbReference>
<proteinExistence type="predicted"/>
<keyword evidence="1" id="KW-1133">Transmembrane helix</keyword>
<name>Q21PS5_SACD2</name>